<dbReference type="Proteomes" id="UP000270296">
    <property type="component" value="Unassembled WGS sequence"/>
</dbReference>
<keyword evidence="4" id="KW-1185">Reference proteome</keyword>
<accession>A0A183IMN8</accession>
<protein>
    <submittedName>
        <fullName evidence="5">CRIB domain-containing protein</fullName>
    </submittedName>
</protein>
<reference evidence="5" key="1">
    <citation type="submission" date="2016-06" db="UniProtKB">
        <authorList>
            <consortium name="WormBaseParasite"/>
        </authorList>
    </citation>
    <scope>IDENTIFICATION</scope>
</reference>
<dbReference type="WBParaSite" id="SBAD_0000508401-mRNA-1">
    <property type="protein sequence ID" value="SBAD_0000508401-mRNA-1"/>
    <property type="gene ID" value="SBAD_0000508401"/>
</dbReference>
<dbReference type="AlphaFoldDB" id="A0A183IMN8"/>
<dbReference type="InterPro" id="IPR000095">
    <property type="entry name" value="CRIB_dom"/>
</dbReference>
<evidence type="ECO:0000313" key="3">
    <source>
        <dbReference type="EMBL" id="VDP05643.1"/>
    </source>
</evidence>
<dbReference type="PROSITE" id="PS50108">
    <property type="entry name" value="CRIB"/>
    <property type="match status" value="1"/>
</dbReference>
<evidence type="ECO:0000256" key="1">
    <source>
        <dbReference type="SAM" id="MobiDB-lite"/>
    </source>
</evidence>
<evidence type="ECO:0000313" key="4">
    <source>
        <dbReference type="Proteomes" id="UP000270296"/>
    </source>
</evidence>
<sequence length="226" mass="24617">MISGPSNFSHITHMGPCEGIEFQQLIDLNQASKKSSGGGIAAVNASKADRMKQPIADSVSYTSQNMTNRPSSLHSKSSESSSLEKDGFQQSTGSDLPNLSDVSSGSRTTTSVNRWAHLTSSMCPCAERSAAHLPRCALQTRKRCRYDAMRRLLLSDCTLLPDLDCLSSKIRLCQVKDITSRDVVVESRTAETAQRSVRPVRACWRSPIVVTGVLQEEAAEAEQNVI</sequence>
<feature type="region of interest" description="Disordered" evidence="1">
    <location>
        <begin position="60"/>
        <end position="107"/>
    </location>
</feature>
<name>A0A183IMN8_9BILA</name>
<feature type="compositionally biased region" description="Polar residues" evidence="1">
    <location>
        <begin position="60"/>
        <end position="70"/>
    </location>
</feature>
<feature type="compositionally biased region" description="Low complexity" evidence="1">
    <location>
        <begin position="71"/>
        <end position="81"/>
    </location>
</feature>
<feature type="compositionally biased region" description="Polar residues" evidence="1">
    <location>
        <begin position="88"/>
        <end position="107"/>
    </location>
</feature>
<organism evidence="5">
    <name type="scientific">Soboliphyme baturini</name>
    <dbReference type="NCBI Taxonomy" id="241478"/>
    <lineage>
        <taxon>Eukaryota</taxon>
        <taxon>Metazoa</taxon>
        <taxon>Ecdysozoa</taxon>
        <taxon>Nematoda</taxon>
        <taxon>Enoplea</taxon>
        <taxon>Dorylaimia</taxon>
        <taxon>Dioctophymatida</taxon>
        <taxon>Dioctophymatoidea</taxon>
        <taxon>Soboliphymatidae</taxon>
        <taxon>Soboliphyme</taxon>
    </lineage>
</organism>
<feature type="domain" description="CRIB" evidence="2">
    <location>
        <begin position="2"/>
        <end position="15"/>
    </location>
</feature>
<dbReference type="CDD" id="cd00132">
    <property type="entry name" value="CRIB"/>
    <property type="match status" value="1"/>
</dbReference>
<evidence type="ECO:0000313" key="5">
    <source>
        <dbReference type="WBParaSite" id="SBAD_0000508401-mRNA-1"/>
    </source>
</evidence>
<proteinExistence type="predicted"/>
<reference evidence="3 4" key="2">
    <citation type="submission" date="2018-11" db="EMBL/GenBank/DDBJ databases">
        <authorList>
            <consortium name="Pathogen Informatics"/>
        </authorList>
    </citation>
    <scope>NUCLEOTIDE SEQUENCE [LARGE SCALE GENOMIC DNA]</scope>
</reference>
<gene>
    <name evidence="3" type="ORF">SBAD_LOCUS4884</name>
</gene>
<evidence type="ECO:0000259" key="2">
    <source>
        <dbReference type="PROSITE" id="PS50108"/>
    </source>
</evidence>
<dbReference type="OrthoDB" id="2156623at2759"/>
<dbReference type="EMBL" id="UZAM01008610">
    <property type="protein sequence ID" value="VDP05643.1"/>
    <property type="molecule type" value="Genomic_DNA"/>
</dbReference>